<dbReference type="Gene3D" id="3.30.750.70">
    <property type="entry name" value="4-hydroxybutyrate coenzyme like domains"/>
    <property type="match status" value="1"/>
</dbReference>
<dbReference type="GO" id="GO:0008775">
    <property type="term" value="F:acetate CoA-transferase activity"/>
    <property type="evidence" value="ECO:0007669"/>
    <property type="project" value="InterPro"/>
</dbReference>
<dbReference type="KEGG" id="clf:GJQ69_04210"/>
<dbReference type="InterPro" id="IPR023990">
    <property type="entry name" value="Butryl-CoA_acetate_CoA_Tfrase"/>
</dbReference>
<reference evidence="7 8" key="1">
    <citation type="submission" date="2019-11" db="EMBL/GenBank/DDBJ databases">
        <authorList>
            <person name="Ren C."/>
            <person name="Wang H."/>
            <person name="Xu Y."/>
        </authorList>
    </citation>
    <scope>NUCLEOTIDE SEQUENCE [LARGE SCALE GENOMIC DNA]</scope>
    <source>
        <strain evidence="8">JNU-WLY1368</strain>
        <strain evidence="5 7">LBM 19010</strain>
    </source>
</reference>
<dbReference type="SMR" id="A0A859DUP1"/>
<evidence type="ECO:0000256" key="1">
    <source>
        <dbReference type="ARBA" id="ARBA00022679"/>
    </source>
</evidence>
<dbReference type="Gene3D" id="3.40.1080.20">
    <property type="entry name" value="Acetyl-CoA hydrolase/transferase C-terminal domain"/>
    <property type="match status" value="1"/>
</dbReference>
<keyword evidence="8" id="KW-1185">Reference proteome</keyword>
<organism evidence="5 7">
    <name type="scientific">Caproicibacterium lactatifermentans</name>
    <dbReference type="NCBI Taxonomy" id="2666138"/>
    <lineage>
        <taxon>Bacteria</taxon>
        <taxon>Bacillati</taxon>
        <taxon>Bacillota</taxon>
        <taxon>Clostridia</taxon>
        <taxon>Eubacteriales</taxon>
        <taxon>Oscillospiraceae</taxon>
        <taxon>Caproicibacterium</taxon>
    </lineage>
</organism>
<evidence type="ECO:0000256" key="2">
    <source>
        <dbReference type="HAMAP-Rule" id="MF_03227"/>
    </source>
</evidence>
<dbReference type="PANTHER" id="PTHR21432">
    <property type="entry name" value="ACETYL-COA HYDROLASE-RELATED"/>
    <property type="match status" value="1"/>
</dbReference>
<evidence type="ECO:0000313" key="7">
    <source>
        <dbReference type="Proteomes" id="UP000501316"/>
    </source>
</evidence>
<dbReference type="RefSeq" id="WP_086035920.1">
    <property type="nucleotide sequence ID" value="NZ_CP046051.1"/>
</dbReference>
<dbReference type="InterPro" id="IPR046433">
    <property type="entry name" value="ActCoA_hydro"/>
</dbReference>
<dbReference type="AlphaFoldDB" id="A0A859DUP1"/>
<reference evidence="6" key="3">
    <citation type="journal article" date="2022" name="Int. J. Syst. Evol. Microbiol.">
        <title>Caproicibacterium lactatifermentans sp. nov., isolated from pit clay used for the production of Chinese strong aroma-type liquor.</title>
        <authorList>
            <person name="Wang H."/>
            <person name="Gu Y."/>
            <person name="Zhao D."/>
            <person name="Qiao Z."/>
            <person name="Zheng J."/>
            <person name="Gao J."/>
            <person name="Ren C."/>
            <person name="Xu Y."/>
        </authorList>
    </citation>
    <scope>NUCLEOTIDE SEQUENCE</scope>
    <source>
        <strain evidence="6">JNU-WLY1368</strain>
    </source>
</reference>
<protein>
    <recommendedName>
        <fullName evidence="2">Butyryl-CoA:acetate CoA-transferase</fullName>
        <shortName evidence="2">Butyryl-CoA CoA-transferase</shortName>
        <ecNumber evidence="2">2.8.3.-</ecNumber>
    </recommendedName>
</protein>
<dbReference type="GO" id="GO:0006083">
    <property type="term" value="P:acetate metabolic process"/>
    <property type="evidence" value="ECO:0007669"/>
    <property type="project" value="InterPro"/>
</dbReference>
<feature type="binding site" evidence="2">
    <location>
        <begin position="220"/>
        <end position="224"/>
    </location>
    <ligand>
        <name>CoA</name>
        <dbReference type="ChEBI" id="CHEBI:57287"/>
    </ligand>
</feature>
<comment type="pathway">
    <text evidence="2">Lipid metabolism; butanoate metabolism.</text>
</comment>
<dbReference type="GO" id="GO:0046358">
    <property type="term" value="P:butyrate biosynthetic process"/>
    <property type="evidence" value="ECO:0007669"/>
    <property type="project" value="UniProtKB-UniRule"/>
</dbReference>
<comment type="catalytic activity">
    <reaction evidence="2">
        <text>butanoate + acetyl-CoA = butanoyl-CoA + acetate</text>
        <dbReference type="Rhea" id="RHEA:30071"/>
        <dbReference type="ChEBI" id="CHEBI:17968"/>
        <dbReference type="ChEBI" id="CHEBI:30089"/>
        <dbReference type="ChEBI" id="CHEBI:57288"/>
        <dbReference type="ChEBI" id="CHEBI:57371"/>
    </reaction>
</comment>
<comment type="function">
    <text evidence="2">Coenzyme A-transferase that converts butyryl-CoA to butyrate.</text>
</comment>
<dbReference type="GO" id="GO:0006084">
    <property type="term" value="P:acetyl-CoA metabolic process"/>
    <property type="evidence" value="ECO:0007669"/>
    <property type="project" value="UniProtKB-UniRule"/>
</dbReference>
<evidence type="ECO:0000259" key="3">
    <source>
        <dbReference type="Pfam" id="PF02550"/>
    </source>
</evidence>
<evidence type="ECO:0000313" key="5">
    <source>
        <dbReference type="EMBL" id="QKN23751.1"/>
    </source>
</evidence>
<dbReference type="InterPro" id="IPR003702">
    <property type="entry name" value="ActCoA_hydro_N"/>
</dbReference>
<keyword evidence="1 2" id="KW-0808">Transferase</keyword>
<feature type="active site" description="5-glutamyl coenzyme A thioester intermediate" evidence="2">
    <location>
        <position position="245"/>
    </location>
</feature>
<reference evidence="6" key="2">
    <citation type="journal article" date="2021" name="Appl. Environ. Microbiol.">
        <title>Adaptability of a Caproate-Producing Bacterium Contributes to Its Dominance in an Anaerobic Fermentation System.</title>
        <authorList>
            <person name="Wang H."/>
            <person name="Gu Y."/>
            <person name="Zhou W."/>
            <person name="Zhao D."/>
            <person name="Qiao Z."/>
            <person name="Zheng J."/>
            <person name="Gao J."/>
            <person name="Chen X."/>
            <person name="Ren C."/>
            <person name="Xu Y."/>
        </authorList>
    </citation>
    <scope>NUCLEOTIDE SEQUENCE</scope>
    <source>
        <strain evidence="6">JNU-WLY1368</strain>
    </source>
</reference>
<gene>
    <name evidence="5" type="ORF">GJQ69_04210</name>
    <name evidence="6" type="ORF">GKP14_00370</name>
</gene>
<feature type="domain" description="Acetyl-CoA hydrolase/transferase N-terminal" evidence="3">
    <location>
        <begin position="4"/>
        <end position="184"/>
    </location>
</feature>
<evidence type="ECO:0000313" key="8">
    <source>
        <dbReference type="Proteomes" id="UP000509623"/>
    </source>
</evidence>
<dbReference type="InterPro" id="IPR026888">
    <property type="entry name" value="AcetylCoA_hyd_C"/>
</dbReference>
<evidence type="ECO:0000259" key="4">
    <source>
        <dbReference type="Pfam" id="PF13336"/>
    </source>
</evidence>
<comment type="similarity">
    <text evidence="2">Belongs to the acetyl-CoA hydrolase/transferase family. Butyryl-CoA CoA-transferase subfamily.</text>
</comment>
<dbReference type="EMBL" id="CP046161">
    <property type="protein sequence ID" value="QKO29614.1"/>
    <property type="molecule type" value="Genomic_DNA"/>
</dbReference>
<dbReference type="SUPFAM" id="SSF100950">
    <property type="entry name" value="NagB/RpiA/CoA transferase-like"/>
    <property type="match status" value="2"/>
</dbReference>
<dbReference type="EMBL" id="CP046051">
    <property type="protein sequence ID" value="QKN23751.1"/>
    <property type="molecule type" value="Genomic_DNA"/>
</dbReference>
<dbReference type="UniPathway" id="UPA00863"/>
<dbReference type="Gene3D" id="3.40.1080.10">
    <property type="entry name" value="Glutaconate Coenzyme A-transferase"/>
    <property type="match status" value="1"/>
</dbReference>
<dbReference type="Proteomes" id="UP000501316">
    <property type="component" value="Chromosome"/>
</dbReference>
<dbReference type="EC" id="2.8.3.-" evidence="2"/>
<sequence>MSFQEEYAQKLTTADKAVQAVKSGDWVDYGFNCGTVHDLDIALAKYIPNLKDVKVRVGIEMETPKIFDVPDAQDHFSVYSWFYTGSERHYASKRFITTVPHRFSEMPGYYRNELPPIDVAMCQVSPMDKHGYFSFGPSGAMQYSVFQRAKHIIVEVNPKLPRCLGGYQESVPISKVDAIVEMQDPYVRCMPDSKPSTEVDLAVAKQIVKMIPNGACLQLGIGGMPNTVGSLLAESDLKDLGVHTEMYVDAYVKMAERGIINGRKKNVNPGMQVYAFASGHQEMYDYLDDNASCMAMPVDYVNDPRIIGQHDNMISINNIVNIDLYGQANGESSGFRQISGAGGQLDFVLGAYLSHGGKSFLCCSSTFMDKQGKAHSRILPVLEPGSITTDTRPNTQYVVTEFGMVNLKGVSAWGRAERLISIAHPDFREQLIKAAEKQGIWRRSNKI</sequence>
<dbReference type="Proteomes" id="UP000509623">
    <property type="component" value="Chromosome"/>
</dbReference>
<keyword evidence="2" id="KW-0276">Fatty acid metabolism</keyword>
<dbReference type="InterPro" id="IPR037171">
    <property type="entry name" value="NagB/RpiA_transferase-like"/>
</dbReference>
<feature type="binding site" evidence="2">
    <location>
        <position position="320"/>
    </location>
    <ligand>
        <name>CoA</name>
        <dbReference type="ChEBI" id="CHEBI:57287"/>
    </ligand>
</feature>
<name>A0A859DUP1_9FIRM</name>
<keyword evidence="2" id="KW-0443">Lipid metabolism</keyword>
<dbReference type="HAMAP" id="MF_03228">
    <property type="entry name" value="But_CoA_trans"/>
    <property type="match status" value="1"/>
</dbReference>
<dbReference type="HAMAP" id="MF_03227">
    <property type="entry name" value="But_acet_CoA_trans"/>
    <property type="match status" value="1"/>
</dbReference>
<accession>A0A859DUP1</accession>
<proteinExistence type="inferred from homology"/>
<dbReference type="NCBIfam" id="TIGR03948">
    <property type="entry name" value="butyr_acet_CoA"/>
    <property type="match status" value="1"/>
</dbReference>
<dbReference type="PANTHER" id="PTHR21432:SF20">
    <property type="entry name" value="ACETYL-COA HYDROLASE"/>
    <property type="match status" value="1"/>
</dbReference>
<feature type="domain" description="Acetyl-CoA hydrolase/transferase C-terminal" evidence="4">
    <location>
        <begin position="279"/>
        <end position="435"/>
    </location>
</feature>
<dbReference type="Pfam" id="PF02550">
    <property type="entry name" value="AcetylCoA_hydro"/>
    <property type="match status" value="1"/>
</dbReference>
<dbReference type="Pfam" id="PF13336">
    <property type="entry name" value="AcetylCoA_hyd_C"/>
    <property type="match status" value="1"/>
</dbReference>
<dbReference type="InterPro" id="IPR038460">
    <property type="entry name" value="AcetylCoA_hyd_C_sf"/>
</dbReference>
<feature type="binding site" evidence="2">
    <location>
        <position position="343"/>
    </location>
    <ligand>
        <name>CoA</name>
        <dbReference type="ChEBI" id="CHEBI:57287"/>
    </ligand>
</feature>
<evidence type="ECO:0000313" key="6">
    <source>
        <dbReference type="EMBL" id="QKO29614.1"/>
    </source>
</evidence>